<name>A0AAW1P9T0_9CHLO</name>
<keyword evidence="4" id="KW-1185">Reference proteome</keyword>
<dbReference type="AlphaFoldDB" id="A0AAW1P9T0"/>
<evidence type="ECO:0000313" key="4">
    <source>
        <dbReference type="Proteomes" id="UP001489004"/>
    </source>
</evidence>
<feature type="transmembrane region" description="Helical" evidence="2">
    <location>
        <begin position="130"/>
        <end position="151"/>
    </location>
</feature>
<feature type="region of interest" description="Disordered" evidence="1">
    <location>
        <begin position="1"/>
        <end position="29"/>
    </location>
</feature>
<evidence type="ECO:0000313" key="3">
    <source>
        <dbReference type="EMBL" id="KAK9805216.1"/>
    </source>
</evidence>
<organism evidence="3 4">
    <name type="scientific">[Myrmecia] bisecta</name>
    <dbReference type="NCBI Taxonomy" id="41462"/>
    <lineage>
        <taxon>Eukaryota</taxon>
        <taxon>Viridiplantae</taxon>
        <taxon>Chlorophyta</taxon>
        <taxon>core chlorophytes</taxon>
        <taxon>Trebouxiophyceae</taxon>
        <taxon>Trebouxiales</taxon>
        <taxon>Trebouxiaceae</taxon>
        <taxon>Myrmecia</taxon>
    </lineage>
</organism>
<evidence type="ECO:0000256" key="2">
    <source>
        <dbReference type="SAM" id="Phobius"/>
    </source>
</evidence>
<keyword evidence="2" id="KW-0812">Transmembrane</keyword>
<protein>
    <submittedName>
        <fullName evidence="3">Uncharacterized protein</fullName>
    </submittedName>
</protein>
<keyword evidence="2" id="KW-0472">Membrane</keyword>
<proteinExistence type="predicted"/>
<accession>A0AAW1P9T0</accession>
<sequence>MANSSDTSAAAKTPKENDLVHASSSSSFSGHYNPRDDVILMLETITARETKVLLFGIRLTVFISTVALILLTYFKEAKPDNYFLKHRGLVMLNLAAGAVCLVILLYCCATQAHGFYGVWRLKRHWPRRRAYLATLSTLELCFQTLNITFFVTANAYVAAHGCTWFTTPVRWLSFAQWSCWNTLFLILLITASNTTPWLDRQGKPRGRSDAILADAPVTVHFPKLMLW</sequence>
<comment type="caution">
    <text evidence="3">The sequence shown here is derived from an EMBL/GenBank/DDBJ whole genome shotgun (WGS) entry which is preliminary data.</text>
</comment>
<feature type="transmembrane region" description="Helical" evidence="2">
    <location>
        <begin position="52"/>
        <end position="74"/>
    </location>
</feature>
<keyword evidence="2" id="KW-1133">Transmembrane helix</keyword>
<feature type="transmembrane region" description="Helical" evidence="2">
    <location>
        <begin position="171"/>
        <end position="191"/>
    </location>
</feature>
<feature type="compositionally biased region" description="Polar residues" evidence="1">
    <location>
        <begin position="1"/>
        <end position="10"/>
    </location>
</feature>
<evidence type="ECO:0000256" key="1">
    <source>
        <dbReference type="SAM" id="MobiDB-lite"/>
    </source>
</evidence>
<feature type="transmembrane region" description="Helical" evidence="2">
    <location>
        <begin position="94"/>
        <end position="118"/>
    </location>
</feature>
<dbReference type="Proteomes" id="UP001489004">
    <property type="component" value="Unassembled WGS sequence"/>
</dbReference>
<reference evidence="3 4" key="1">
    <citation type="journal article" date="2024" name="Nat. Commun.">
        <title>Phylogenomics reveals the evolutionary origins of lichenization in chlorophyte algae.</title>
        <authorList>
            <person name="Puginier C."/>
            <person name="Libourel C."/>
            <person name="Otte J."/>
            <person name="Skaloud P."/>
            <person name="Haon M."/>
            <person name="Grisel S."/>
            <person name="Petersen M."/>
            <person name="Berrin J.G."/>
            <person name="Delaux P.M."/>
            <person name="Dal Grande F."/>
            <person name="Keller J."/>
        </authorList>
    </citation>
    <scope>NUCLEOTIDE SEQUENCE [LARGE SCALE GENOMIC DNA]</scope>
    <source>
        <strain evidence="3 4">SAG 2043</strain>
    </source>
</reference>
<dbReference type="EMBL" id="JALJOR010000016">
    <property type="protein sequence ID" value="KAK9805216.1"/>
    <property type="molecule type" value="Genomic_DNA"/>
</dbReference>
<gene>
    <name evidence="3" type="ORF">WJX72_006836</name>
</gene>